<protein>
    <submittedName>
        <fullName evidence="2">Carboxymuconolactone decarboxylase family protein</fullName>
    </submittedName>
</protein>
<comment type="caution">
    <text evidence="2">The sequence shown here is derived from an EMBL/GenBank/DDBJ whole genome shotgun (WGS) entry which is preliminary data.</text>
</comment>
<evidence type="ECO:0000259" key="1">
    <source>
        <dbReference type="Pfam" id="PF02627"/>
    </source>
</evidence>
<dbReference type="Pfam" id="PF02627">
    <property type="entry name" value="CMD"/>
    <property type="match status" value="1"/>
</dbReference>
<dbReference type="InterPro" id="IPR029032">
    <property type="entry name" value="AhpD-like"/>
</dbReference>
<dbReference type="InterPro" id="IPR004675">
    <property type="entry name" value="AhpD_core"/>
</dbReference>
<name>A0ABV8VU88_9BACI</name>
<dbReference type="NCBIfam" id="TIGR00778">
    <property type="entry name" value="ahpD_dom"/>
    <property type="match status" value="1"/>
</dbReference>
<keyword evidence="3" id="KW-1185">Reference proteome</keyword>
<dbReference type="InterPro" id="IPR003779">
    <property type="entry name" value="CMD-like"/>
</dbReference>
<reference evidence="3" key="1">
    <citation type="journal article" date="2019" name="Int. J. Syst. Evol. Microbiol.">
        <title>The Global Catalogue of Microorganisms (GCM) 10K type strain sequencing project: providing services to taxonomists for standard genome sequencing and annotation.</title>
        <authorList>
            <consortium name="The Broad Institute Genomics Platform"/>
            <consortium name="The Broad Institute Genome Sequencing Center for Infectious Disease"/>
            <person name="Wu L."/>
            <person name="Ma J."/>
        </authorList>
    </citation>
    <scope>NUCLEOTIDE SEQUENCE [LARGE SCALE GENOMIC DNA]</scope>
    <source>
        <strain evidence="3">KACC 14058</strain>
    </source>
</reference>
<sequence length="122" mass="13587">MEKPNYFDQSIEDYKRGTTKMKQYLPELTQGYDNFTQEAFKKGSIDQKQKQLMALAISIYAQDEYCIIYHTKGAVEHGATDTEIMETLGVSAALGGGAAFAQAVTLALDCYAHYKNGNMSHD</sequence>
<evidence type="ECO:0000313" key="3">
    <source>
        <dbReference type="Proteomes" id="UP001595880"/>
    </source>
</evidence>
<dbReference type="RefSeq" id="WP_390198809.1">
    <property type="nucleotide sequence ID" value="NZ_JBHSDV010000002.1"/>
</dbReference>
<dbReference type="EMBL" id="JBHSDV010000002">
    <property type="protein sequence ID" value="MFC4388067.1"/>
    <property type="molecule type" value="Genomic_DNA"/>
</dbReference>
<gene>
    <name evidence="2" type="ORF">ACFOZ1_09630</name>
</gene>
<dbReference type="PANTHER" id="PTHR33930:SF2">
    <property type="entry name" value="BLR3452 PROTEIN"/>
    <property type="match status" value="1"/>
</dbReference>
<dbReference type="Gene3D" id="1.20.1290.10">
    <property type="entry name" value="AhpD-like"/>
    <property type="match status" value="1"/>
</dbReference>
<accession>A0ABV8VU88</accession>
<proteinExistence type="predicted"/>
<dbReference type="PANTHER" id="PTHR33930">
    <property type="entry name" value="ALKYL HYDROPEROXIDE REDUCTASE AHPD"/>
    <property type="match status" value="1"/>
</dbReference>
<dbReference type="Proteomes" id="UP001595880">
    <property type="component" value="Unassembled WGS sequence"/>
</dbReference>
<dbReference type="SUPFAM" id="SSF69118">
    <property type="entry name" value="AhpD-like"/>
    <property type="match status" value="1"/>
</dbReference>
<organism evidence="2 3">
    <name type="scientific">Gracilibacillus marinus</name>
    <dbReference type="NCBI Taxonomy" id="630535"/>
    <lineage>
        <taxon>Bacteria</taxon>
        <taxon>Bacillati</taxon>
        <taxon>Bacillota</taxon>
        <taxon>Bacilli</taxon>
        <taxon>Bacillales</taxon>
        <taxon>Bacillaceae</taxon>
        <taxon>Gracilibacillus</taxon>
    </lineage>
</organism>
<feature type="domain" description="Carboxymuconolactone decarboxylase-like" evidence="1">
    <location>
        <begin position="26"/>
        <end position="107"/>
    </location>
</feature>
<evidence type="ECO:0000313" key="2">
    <source>
        <dbReference type="EMBL" id="MFC4388067.1"/>
    </source>
</evidence>